<protein>
    <submittedName>
        <fullName evidence="1">Uncharacterized protein</fullName>
    </submittedName>
</protein>
<sequence length="73" mass="8166">MKTAFARTAACHNFEKLEIFSLSELTVSLSARFAGHPNSPPVTSYYEFVTKPGKSRAISKRQRLPGIPFTHIQ</sequence>
<keyword evidence="2" id="KW-1185">Reference proteome</keyword>
<evidence type="ECO:0000313" key="2">
    <source>
        <dbReference type="Proteomes" id="UP001163046"/>
    </source>
</evidence>
<reference evidence="1" key="1">
    <citation type="submission" date="2023-01" db="EMBL/GenBank/DDBJ databases">
        <title>Genome assembly of the deep-sea coral Lophelia pertusa.</title>
        <authorList>
            <person name="Herrera S."/>
            <person name="Cordes E."/>
        </authorList>
    </citation>
    <scope>NUCLEOTIDE SEQUENCE</scope>
    <source>
        <strain evidence="1">USNM1676648</strain>
        <tissue evidence="1">Polyp</tissue>
    </source>
</reference>
<gene>
    <name evidence="1" type="ORF">OS493_010149</name>
</gene>
<evidence type="ECO:0000313" key="1">
    <source>
        <dbReference type="EMBL" id="KAJ7337292.1"/>
    </source>
</evidence>
<name>A0A9W9YHZ7_9CNID</name>
<comment type="caution">
    <text evidence="1">The sequence shown here is derived from an EMBL/GenBank/DDBJ whole genome shotgun (WGS) entry which is preliminary data.</text>
</comment>
<dbReference type="Proteomes" id="UP001163046">
    <property type="component" value="Unassembled WGS sequence"/>
</dbReference>
<proteinExistence type="predicted"/>
<dbReference type="EMBL" id="MU827781">
    <property type="protein sequence ID" value="KAJ7337292.1"/>
    <property type="molecule type" value="Genomic_DNA"/>
</dbReference>
<organism evidence="1 2">
    <name type="scientific">Desmophyllum pertusum</name>
    <dbReference type="NCBI Taxonomy" id="174260"/>
    <lineage>
        <taxon>Eukaryota</taxon>
        <taxon>Metazoa</taxon>
        <taxon>Cnidaria</taxon>
        <taxon>Anthozoa</taxon>
        <taxon>Hexacorallia</taxon>
        <taxon>Scleractinia</taxon>
        <taxon>Caryophylliina</taxon>
        <taxon>Caryophylliidae</taxon>
        <taxon>Desmophyllum</taxon>
    </lineage>
</organism>
<dbReference type="AlphaFoldDB" id="A0A9W9YHZ7"/>
<accession>A0A9W9YHZ7</accession>